<evidence type="ECO:0000313" key="2">
    <source>
        <dbReference type="Proteomes" id="UP001163336"/>
    </source>
</evidence>
<keyword evidence="2" id="KW-1185">Reference proteome</keyword>
<name>A0ABN6TAH8_9BURK</name>
<sequence>MFSLDDFAQLQFLEGRWKGIAPDGKEFFEEYTRPEPGVFQSHRFPDSAFRSQGAGHTDGATISLEDGEVISQWRDYTWKASSIGADSAAFEPVNAPSQFVWRRVDDATLEARQRWTADGKAQEFTLRLTRLN</sequence>
<gene>
    <name evidence="1" type="ORF">MasN3_10520</name>
</gene>
<organism evidence="1 2">
    <name type="scientific">Massilia varians</name>
    <dbReference type="NCBI Taxonomy" id="457921"/>
    <lineage>
        <taxon>Bacteria</taxon>
        <taxon>Pseudomonadati</taxon>
        <taxon>Pseudomonadota</taxon>
        <taxon>Betaproteobacteria</taxon>
        <taxon>Burkholderiales</taxon>
        <taxon>Oxalobacteraceae</taxon>
        <taxon>Telluria group</taxon>
        <taxon>Massilia</taxon>
    </lineage>
</organism>
<evidence type="ECO:0000313" key="1">
    <source>
        <dbReference type="EMBL" id="BDT57558.1"/>
    </source>
</evidence>
<reference evidence="1" key="1">
    <citation type="submission" date="2022-11" db="EMBL/GenBank/DDBJ databases">
        <title>Isolation and characterization of PLA-degrading bacterium Massilia sp. from Antarctic soil.</title>
        <authorList>
            <person name="Sato K."/>
            <person name="Gomez-Fuentes C."/>
            <person name="Ahmad S.A."/>
            <person name="Zulkharnain A."/>
        </authorList>
    </citation>
    <scope>NUCLEOTIDE SEQUENCE</scope>
    <source>
        <strain evidence="1">N-3</strain>
    </source>
</reference>
<dbReference type="EMBL" id="AP026966">
    <property type="protein sequence ID" value="BDT57558.1"/>
    <property type="molecule type" value="Genomic_DNA"/>
</dbReference>
<dbReference type="Proteomes" id="UP001163336">
    <property type="component" value="Chromosome"/>
</dbReference>
<evidence type="ECO:0008006" key="3">
    <source>
        <dbReference type="Google" id="ProtNLM"/>
    </source>
</evidence>
<protein>
    <recommendedName>
        <fullName evidence="3">THAP4-like heme-binding beta-barrel domain-containing protein</fullName>
    </recommendedName>
</protein>
<dbReference type="RefSeq" id="WP_281912851.1">
    <property type="nucleotide sequence ID" value="NZ_AP026966.1"/>
</dbReference>
<proteinExistence type="predicted"/>
<accession>A0ABN6TAH8</accession>